<organism evidence="1 2">
    <name type="scientific">Dichelobacter nodosus (strain VCS1703A)</name>
    <dbReference type="NCBI Taxonomy" id="246195"/>
    <lineage>
        <taxon>Bacteria</taxon>
        <taxon>Pseudomonadati</taxon>
        <taxon>Pseudomonadota</taxon>
        <taxon>Gammaproteobacteria</taxon>
        <taxon>Cardiobacteriales</taxon>
        <taxon>Cardiobacteriaceae</taxon>
        <taxon>Dichelobacter</taxon>
    </lineage>
</organism>
<gene>
    <name evidence="1" type="primary">csy4</name>
    <name evidence="1" type="ordered locus">DNO_0170</name>
</gene>
<dbReference type="GO" id="GO:0004519">
    <property type="term" value="F:endonuclease activity"/>
    <property type="evidence" value="ECO:0007669"/>
    <property type="project" value="InterPro"/>
</dbReference>
<dbReference type="Pfam" id="PF09618">
    <property type="entry name" value="Cas_Csy4"/>
    <property type="match status" value="1"/>
</dbReference>
<dbReference type="OrthoDB" id="259831at2"/>
<dbReference type="CDD" id="cd09674">
    <property type="entry name" value="Cas6_I-F"/>
    <property type="match status" value="1"/>
</dbReference>
<dbReference type="Proteomes" id="UP000000248">
    <property type="component" value="Chromosome"/>
</dbReference>
<dbReference type="RefSeq" id="WP_011927920.1">
    <property type="nucleotide sequence ID" value="NC_009446.1"/>
</dbReference>
<evidence type="ECO:0000313" key="1">
    <source>
        <dbReference type="EMBL" id="ABQ13095.1"/>
    </source>
</evidence>
<name>A5EWJ8_DICNV</name>
<dbReference type="AlphaFoldDB" id="A5EWJ8"/>
<keyword evidence="2" id="KW-1185">Reference proteome</keyword>
<reference evidence="1 2" key="1">
    <citation type="journal article" date="2007" name="Nat. Biotechnol.">
        <title>Genome sequence and identification of candidate vaccine antigens from the animal pathogen Dichelobacter nodosus.</title>
        <authorList>
            <person name="Myers G.S."/>
            <person name="Parker D."/>
            <person name="Al-Hasani K."/>
            <person name="Kennan R.M."/>
            <person name="Seemann T."/>
            <person name="Ren Q."/>
            <person name="Badger J.H."/>
            <person name="Selengut J.D."/>
            <person name="Deboy R.T."/>
            <person name="Tettelin H."/>
            <person name="Boyce J.D."/>
            <person name="McCarl V.P."/>
            <person name="Han X."/>
            <person name="Nelson W.C."/>
            <person name="Madupu R."/>
            <person name="Mohamoud Y."/>
            <person name="Holley T."/>
            <person name="Fedorova N."/>
            <person name="Khouri H."/>
            <person name="Bottomley S.P."/>
            <person name="Whittington R.J."/>
            <person name="Adler B."/>
            <person name="Songer J.G."/>
            <person name="Rood J.I."/>
            <person name="Paulsen I.T."/>
        </authorList>
    </citation>
    <scope>NUCLEOTIDE SEQUENCE [LARGE SCALE GENOMIC DNA]</scope>
    <source>
        <strain evidence="1 2">VCS1703A</strain>
    </source>
</reference>
<dbReference type="NCBIfam" id="TIGR02563">
    <property type="entry name" value="cas_Csy4"/>
    <property type="match status" value="1"/>
</dbReference>
<dbReference type="InterPro" id="IPR042564">
    <property type="entry name" value="CRISPR-Cas6/Csy4_sf"/>
</dbReference>
<proteinExistence type="predicted"/>
<evidence type="ECO:0000313" key="2">
    <source>
        <dbReference type="Proteomes" id="UP000000248"/>
    </source>
</evidence>
<protein>
    <submittedName>
        <fullName evidence="1">Uncharacterized protein</fullName>
    </submittedName>
</protein>
<dbReference type="KEGG" id="dno:DNO_0170"/>
<sequence>MNFYQEITLLPDAEVSLYFLWSKVYGQLHIALADVRNRYGIDTIGVNFPHYVYEEQNHKVVAARLGDQLRIFALAENDLEKLQINQWLERLSDYVHIKRISKIEPNKVTGYVVVKRYRYPSLDKVALRFAQFRKINFEEARKHCTKYKHQAKNYPFIMLKSQSNQEYYKLSIRQENAQESVSGRFNVYGINSATGIVTVPNW</sequence>
<dbReference type="STRING" id="246195.DNO_0170"/>
<dbReference type="Gene3D" id="3.30.70.2540">
    <property type="entry name" value="CRISPR-associated endoribonuclease Cas6/Csy4"/>
    <property type="match status" value="1"/>
</dbReference>
<accession>A5EWJ8</accession>
<dbReference type="GO" id="GO:0043571">
    <property type="term" value="P:maintenance of CRISPR repeat elements"/>
    <property type="evidence" value="ECO:0007669"/>
    <property type="project" value="InterPro"/>
</dbReference>
<dbReference type="EMBL" id="CP000513">
    <property type="protein sequence ID" value="ABQ13095.1"/>
    <property type="molecule type" value="Genomic_DNA"/>
</dbReference>
<dbReference type="HOGENOM" id="CLU_108958_0_1_6"/>
<dbReference type="InterPro" id="IPR013396">
    <property type="entry name" value="CRISPR-assoc_prot_Csy4"/>
</dbReference>
<dbReference type="eggNOG" id="ENOG5032RVU">
    <property type="taxonomic scope" value="Bacteria"/>
</dbReference>